<dbReference type="PANTHER" id="PTHR45663">
    <property type="entry name" value="GEO12009P1"/>
    <property type="match status" value="1"/>
</dbReference>
<organism evidence="6">
    <name type="scientific">hydrothermal vent metagenome</name>
    <dbReference type="NCBI Taxonomy" id="652676"/>
    <lineage>
        <taxon>unclassified sequences</taxon>
        <taxon>metagenomes</taxon>
        <taxon>ecological metagenomes</taxon>
    </lineage>
</organism>
<sequence>MASDKLIHVSDGEFNSKVLQNDLPCLVDFWAPWCGPCKAIGPMIDDLANEYDGKLQIAKMNVDDNPATPGKYGIRAIPTLILFKNGEVVEQITGAVGKNQLTGMIAKAV</sequence>
<gene>
    <name evidence="6" type="ORF">MNBD_DELTA04-161</name>
</gene>
<keyword evidence="3" id="KW-1015">Disulfide bond</keyword>
<proteinExistence type="predicted"/>
<dbReference type="PANTHER" id="PTHR45663:SF11">
    <property type="entry name" value="GEO12009P1"/>
    <property type="match status" value="1"/>
</dbReference>
<dbReference type="GO" id="GO:0015035">
    <property type="term" value="F:protein-disulfide reductase activity"/>
    <property type="evidence" value="ECO:0007669"/>
    <property type="project" value="InterPro"/>
</dbReference>
<dbReference type="InterPro" id="IPR017937">
    <property type="entry name" value="Thioredoxin_CS"/>
</dbReference>
<reference evidence="6" key="1">
    <citation type="submission" date="2018-06" db="EMBL/GenBank/DDBJ databases">
        <authorList>
            <person name="Zhirakovskaya E."/>
        </authorList>
    </citation>
    <scope>NUCLEOTIDE SEQUENCE</scope>
</reference>
<keyword evidence="1" id="KW-0813">Transport</keyword>
<keyword evidence="4" id="KW-0676">Redox-active center</keyword>
<dbReference type="CDD" id="cd02947">
    <property type="entry name" value="TRX_family"/>
    <property type="match status" value="1"/>
</dbReference>
<dbReference type="FunFam" id="3.40.30.10:FF:000001">
    <property type="entry name" value="Thioredoxin"/>
    <property type="match status" value="1"/>
</dbReference>
<evidence type="ECO:0000256" key="3">
    <source>
        <dbReference type="ARBA" id="ARBA00023157"/>
    </source>
</evidence>
<dbReference type="InterPro" id="IPR013766">
    <property type="entry name" value="Thioredoxin_domain"/>
</dbReference>
<protein>
    <submittedName>
        <fullName evidence="6">Thioredoxin</fullName>
    </submittedName>
</protein>
<dbReference type="PRINTS" id="PR00421">
    <property type="entry name" value="THIOREDOXIN"/>
</dbReference>
<evidence type="ECO:0000256" key="1">
    <source>
        <dbReference type="ARBA" id="ARBA00022448"/>
    </source>
</evidence>
<dbReference type="InterPro" id="IPR036249">
    <property type="entry name" value="Thioredoxin-like_sf"/>
</dbReference>
<dbReference type="NCBIfam" id="TIGR01068">
    <property type="entry name" value="thioredoxin"/>
    <property type="match status" value="1"/>
</dbReference>
<dbReference type="EMBL" id="UOEY01000054">
    <property type="protein sequence ID" value="VAW37990.1"/>
    <property type="molecule type" value="Genomic_DNA"/>
</dbReference>
<accession>A0A3B0VB93</accession>
<dbReference type="GO" id="GO:0045454">
    <property type="term" value="P:cell redox homeostasis"/>
    <property type="evidence" value="ECO:0007669"/>
    <property type="project" value="TreeGrafter"/>
</dbReference>
<dbReference type="PROSITE" id="PS00194">
    <property type="entry name" value="THIOREDOXIN_1"/>
    <property type="match status" value="1"/>
</dbReference>
<feature type="domain" description="Thioredoxin" evidence="5">
    <location>
        <begin position="1"/>
        <end position="109"/>
    </location>
</feature>
<dbReference type="SUPFAM" id="SSF52833">
    <property type="entry name" value="Thioredoxin-like"/>
    <property type="match status" value="1"/>
</dbReference>
<dbReference type="InterPro" id="IPR005746">
    <property type="entry name" value="Thioredoxin"/>
</dbReference>
<dbReference type="PIRSF" id="PIRSF000077">
    <property type="entry name" value="Thioredoxin"/>
    <property type="match status" value="1"/>
</dbReference>
<evidence type="ECO:0000256" key="2">
    <source>
        <dbReference type="ARBA" id="ARBA00022982"/>
    </source>
</evidence>
<evidence type="ECO:0000259" key="5">
    <source>
        <dbReference type="PROSITE" id="PS51352"/>
    </source>
</evidence>
<dbReference type="GO" id="GO:0005829">
    <property type="term" value="C:cytosol"/>
    <property type="evidence" value="ECO:0007669"/>
    <property type="project" value="TreeGrafter"/>
</dbReference>
<dbReference type="PROSITE" id="PS51352">
    <property type="entry name" value="THIOREDOXIN_2"/>
    <property type="match status" value="1"/>
</dbReference>
<dbReference type="Gene3D" id="3.40.30.10">
    <property type="entry name" value="Glutaredoxin"/>
    <property type="match status" value="1"/>
</dbReference>
<evidence type="ECO:0000313" key="6">
    <source>
        <dbReference type="EMBL" id="VAW37990.1"/>
    </source>
</evidence>
<evidence type="ECO:0000256" key="4">
    <source>
        <dbReference type="ARBA" id="ARBA00023284"/>
    </source>
</evidence>
<keyword evidence="2" id="KW-0249">Electron transport</keyword>
<dbReference type="Pfam" id="PF00085">
    <property type="entry name" value="Thioredoxin"/>
    <property type="match status" value="1"/>
</dbReference>
<name>A0A3B0VB93_9ZZZZ</name>
<dbReference type="AlphaFoldDB" id="A0A3B0VB93"/>